<proteinExistence type="predicted"/>
<sequence length="37" mass="4393">MIPRWIKRLFAFRPPAQEIKREANVIKDVYPLRGLVA</sequence>
<evidence type="ECO:0000313" key="1">
    <source>
        <dbReference type="EMBL" id="KKL64513.1"/>
    </source>
</evidence>
<comment type="caution">
    <text evidence="1">The sequence shown here is derived from an EMBL/GenBank/DDBJ whole genome shotgun (WGS) entry which is preliminary data.</text>
</comment>
<reference evidence="1" key="1">
    <citation type="journal article" date="2015" name="Nature">
        <title>Complex archaea that bridge the gap between prokaryotes and eukaryotes.</title>
        <authorList>
            <person name="Spang A."/>
            <person name="Saw J.H."/>
            <person name="Jorgensen S.L."/>
            <person name="Zaremba-Niedzwiedzka K."/>
            <person name="Martijn J."/>
            <person name="Lind A.E."/>
            <person name="van Eijk R."/>
            <person name="Schleper C."/>
            <person name="Guy L."/>
            <person name="Ettema T.J."/>
        </authorList>
    </citation>
    <scope>NUCLEOTIDE SEQUENCE</scope>
</reference>
<gene>
    <name evidence="1" type="ORF">LCGC14_2164290</name>
</gene>
<dbReference type="AlphaFoldDB" id="A0A0F9DRS5"/>
<name>A0A0F9DRS5_9ZZZZ</name>
<organism evidence="1">
    <name type="scientific">marine sediment metagenome</name>
    <dbReference type="NCBI Taxonomy" id="412755"/>
    <lineage>
        <taxon>unclassified sequences</taxon>
        <taxon>metagenomes</taxon>
        <taxon>ecological metagenomes</taxon>
    </lineage>
</organism>
<protein>
    <submittedName>
        <fullName evidence="1">Uncharacterized protein</fullName>
    </submittedName>
</protein>
<dbReference type="EMBL" id="LAZR01027819">
    <property type="protein sequence ID" value="KKL64513.1"/>
    <property type="molecule type" value="Genomic_DNA"/>
</dbReference>
<accession>A0A0F9DRS5</accession>